<dbReference type="GO" id="GO:0051287">
    <property type="term" value="F:NAD binding"/>
    <property type="evidence" value="ECO:0007669"/>
    <property type="project" value="InterPro"/>
</dbReference>
<dbReference type="Proteomes" id="UP000258927">
    <property type="component" value="Chromosome"/>
</dbReference>
<dbReference type="SUPFAM" id="SSF51735">
    <property type="entry name" value="NAD(P)-binding Rossmann-fold domains"/>
    <property type="match status" value="1"/>
</dbReference>
<dbReference type="RefSeq" id="WP_117396441.1">
    <property type="nucleotide sequence ID" value="NZ_CP021330.1"/>
</dbReference>
<evidence type="ECO:0000313" key="5">
    <source>
        <dbReference type="Proteomes" id="UP000258927"/>
    </source>
</evidence>
<evidence type="ECO:0000259" key="3">
    <source>
        <dbReference type="Pfam" id="PF02826"/>
    </source>
</evidence>
<dbReference type="CDD" id="cd12164">
    <property type="entry name" value="GDH_like_2"/>
    <property type="match status" value="1"/>
</dbReference>
<dbReference type="Pfam" id="PF02826">
    <property type="entry name" value="2-Hacid_dh_C"/>
    <property type="match status" value="1"/>
</dbReference>
<keyword evidence="2" id="KW-0520">NAD</keyword>
<dbReference type="AlphaFoldDB" id="A0A2R4MHU4"/>
<reference evidence="4 5" key="1">
    <citation type="submission" date="2017-05" db="EMBL/GenBank/DDBJ databases">
        <title>Genome Analysis of Maritalea myrionectae HL2708#5.</title>
        <authorList>
            <consortium name="Cotde Inc.-PKNU"/>
            <person name="Jang D."/>
            <person name="Oh H.-M."/>
        </authorList>
    </citation>
    <scope>NUCLEOTIDE SEQUENCE [LARGE SCALE GENOMIC DNA]</scope>
    <source>
        <strain evidence="4 5">HL2708#5</strain>
    </source>
</reference>
<keyword evidence="5" id="KW-1185">Reference proteome</keyword>
<dbReference type="EMBL" id="CP021330">
    <property type="protein sequence ID" value="AVX05608.1"/>
    <property type="molecule type" value="Genomic_DNA"/>
</dbReference>
<dbReference type="InterPro" id="IPR006140">
    <property type="entry name" value="D-isomer_DH_NAD-bd"/>
</dbReference>
<dbReference type="Gene3D" id="3.40.50.720">
    <property type="entry name" value="NAD(P)-binding Rossmann-like Domain"/>
    <property type="match status" value="2"/>
</dbReference>
<gene>
    <name evidence="4" type="ORF">MXMO3_03102</name>
</gene>
<dbReference type="KEGG" id="mmyr:MXMO3_03102"/>
<name>A0A2R4MHU4_9HYPH</name>
<evidence type="ECO:0000313" key="4">
    <source>
        <dbReference type="EMBL" id="AVX05608.1"/>
    </source>
</evidence>
<dbReference type="PANTHER" id="PTHR43333">
    <property type="entry name" value="2-HACID_DH_C DOMAIN-CONTAINING PROTEIN"/>
    <property type="match status" value="1"/>
</dbReference>
<keyword evidence="1" id="KW-0560">Oxidoreductase</keyword>
<proteinExistence type="predicted"/>
<dbReference type="GO" id="GO:0016491">
    <property type="term" value="F:oxidoreductase activity"/>
    <property type="evidence" value="ECO:0007669"/>
    <property type="project" value="UniProtKB-KW"/>
</dbReference>
<sequence length="314" mass="35046">MTLLVHLGGIDEQEWADAFQAKMPDLKIVTSSDAFDPAEIKYLYVWKPRDDVFDGLDNLEAIFSLGAGVDPILKHPHLPKNVPITRFVDETLTQCMSDYVIANVTMHHRELTHYRHEQRQHFWTQYYPAPATDIAVGVMGLGQLGLDAAQKLTMLGYQVNGWSRRPKEIEGVTSFSGDAGFDQFLAATDILVNLLPLTSDTRDILNRRTFEKLRRDVMPHGPVMINAARGGHQDEDDVVACLNDGTLGAASLDVFKTEPLPKDSPLWDLDNCYITPHIAAISSFEGGVELVARQIESYERDGTLQHVVDPAQGY</sequence>
<organism evidence="4 5">
    <name type="scientific">Maritalea myrionectae</name>
    <dbReference type="NCBI Taxonomy" id="454601"/>
    <lineage>
        <taxon>Bacteria</taxon>
        <taxon>Pseudomonadati</taxon>
        <taxon>Pseudomonadota</taxon>
        <taxon>Alphaproteobacteria</taxon>
        <taxon>Hyphomicrobiales</taxon>
        <taxon>Devosiaceae</taxon>
        <taxon>Maritalea</taxon>
    </lineage>
</organism>
<accession>A0A2R4MHU4</accession>
<protein>
    <submittedName>
        <fullName evidence="4">Glyoxylate reductase (NADP(+))</fullName>
    </submittedName>
</protein>
<evidence type="ECO:0000256" key="2">
    <source>
        <dbReference type="ARBA" id="ARBA00023027"/>
    </source>
</evidence>
<dbReference type="PANTHER" id="PTHR43333:SF1">
    <property type="entry name" value="D-ISOMER SPECIFIC 2-HYDROXYACID DEHYDROGENASE NAD-BINDING DOMAIN-CONTAINING PROTEIN"/>
    <property type="match status" value="1"/>
</dbReference>
<feature type="domain" description="D-isomer specific 2-hydroxyacid dehydrogenase NAD-binding" evidence="3">
    <location>
        <begin position="103"/>
        <end position="279"/>
    </location>
</feature>
<dbReference type="STRING" id="1122213.GCA_000423365_00795"/>
<evidence type="ECO:0000256" key="1">
    <source>
        <dbReference type="ARBA" id="ARBA00023002"/>
    </source>
</evidence>
<dbReference type="InterPro" id="IPR036291">
    <property type="entry name" value="NAD(P)-bd_dom_sf"/>
</dbReference>